<evidence type="ECO:0000256" key="2">
    <source>
        <dbReference type="ARBA" id="ARBA00021561"/>
    </source>
</evidence>
<name>A0A3P6RFN7_ANISI</name>
<dbReference type="Proteomes" id="UP000267096">
    <property type="component" value="Unassembled WGS sequence"/>
</dbReference>
<feature type="compositionally biased region" description="Polar residues" evidence="3">
    <location>
        <begin position="370"/>
        <end position="389"/>
    </location>
</feature>
<feature type="region of interest" description="Disordered" evidence="3">
    <location>
        <begin position="425"/>
        <end position="489"/>
    </location>
</feature>
<evidence type="ECO:0000313" key="5">
    <source>
        <dbReference type="Proteomes" id="UP000267096"/>
    </source>
</evidence>
<evidence type="ECO:0000256" key="1">
    <source>
        <dbReference type="ARBA" id="ARBA00009078"/>
    </source>
</evidence>
<dbReference type="GO" id="GO:0000056">
    <property type="term" value="P:ribosomal small subunit export from nucleus"/>
    <property type="evidence" value="ECO:0007669"/>
    <property type="project" value="TreeGrafter"/>
</dbReference>
<dbReference type="PANTHER" id="PTHR21531">
    <property type="entry name" value="LOW-TEMPERATURE VIABILITY PROTEIN LTV1-RELATED"/>
    <property type="match status" value="1"/>
</dbReference>
<dbReference type="PANTHER" id="PTHR21531:SF0">
    <property type="entry name" value="PROTEIN LTV1 HOMOLOG"/>
    <property type="match status" value="1"/>
</dbReference>
<dbReference type="InterPro" id="IPR007307">
    <property type="entry name" value="Ltv1"/>
</dbReference>
<dbReference type="EMBL" id="UYRR01031010">
    <property type="protein sequence ID" value="VDK43404.1"/>
    <property type="molecule type" value="Genomic_DNA"/>
</dbReference>
<evidence type="ECO:0000256" key="3">
    <source>
        <dbReference type="SAM" id="MobiDB-lite"/>
    </source>
</evidence>
<feature type="compositionally biased region" description="Basic and acidic residues" evidence="3">
    <location>
        <begin position="428"/>
        <end position="468"/>
    </location>
</feature>
<dbReference type="Pfam" id="PF04180">
    <property type="entry name" value="LTV"/>
    <property type="match status" value="1"/>
</dbReference>
<evidence type="ECO:0000313" key="4">
    <source>
        <dbReference type="EMBL" id="VDK43404.1"/>
    </source>
</evidence>
<dbReference type="GO" id="GO:0005634">
    <property type="term" value="C:nucleus"/>
    <property type="evidence" value="ECO:0007669"/>
    <property type="project" value="TreeGrafter"/>
</dbReference>
<organism evidence="4 5">
    <name type="scientific">Anisakis simplex</name>
    <name type="common">Herring worm</name>
    <dbReference type="NCBI Taxonomy" id="6269"/>
    <lineage>
        <taxon>Eukaryota</taxon>
        <taxon>Metazoa</taxon>
        <taxon>Ecdysozoa</taxon>
        <taxon>Nematoda</taxon>
        <taxon>Chromadorea</taxon>
        <taxon>Rhabditida</taxon>
        <taxon>Spirurina</taxon>
        <taxon>Ascaridomorpha</taxon>
        <taxon>Ascaridoidea</taxon>
        <taxon>Anisakidae</taxon>
        <taxon>Anisakis</taxon>
        <taxon>Anisakis simplex complex</taxon>
    </lineage>
</organism>
<dbReference type="AlphaFoldDB" id="A0A3P6RFN7"/>
<dbReference type="GO" id="GO:0030688">
    <property type="term" value="C:preribosome, small subunit precursor"/>
    <property type="evidence" value="ECO:0007669"/>
    <property type="project" value="TreeGrafter"/>
</dbReference>
<dbReference type="GO" id="GO:0005829">
    <property type="term" value="C:cytosol"/>
    <property type="evidence" value="ECO:0007669"/>
    <property type="project" value="TreeGrafter"/>
</dbReference>
<proteinExistence type="inferred from homology"/>
<accession>A0A3P6RFN7</accession>
<protein>
    <recommendedName>
        <fullName evidence="2">Protein LTV1 homolog</fullName>
    </recommendedName>
</protein>
<keyword evidence="5" id="KW-1185">Reference proteome</keyword>
<gene>
    <name evidence="4" type="ORF">ASIM_LOCUS10660</name>
</gene>
<sequence>MESYFFIFAISSGRLNNNNNLKPKTKRKWIDNKNAETFRLVHRSQKDPLIADDTVGERVLQPIQKKNVEEHIKYGIYYDDDYNYLQHLRGVNEVVECEAVERTIIRAPKGKANLPSTLFETSGIELNVGLLNQQTLRADAIPDLDEDIIEALEGRIDDDMDELEDDFVLRANCGELPSNHPPEPIKATAFQNDQSDHDTISDGEIGSESNAQGLSVCFHSFTFREESGASGEDDAALSGHMASARIIDKKFERLYEEGESSDDEEEMEQNLLEPDSYRMKELVDECKNNKTDLVLENDEIAKRYAVVNEMNDESDNSEKFDKVSIERPCEKKARWDCETVLSSYSNIYNHPTVIQECTSKPKRRLKQRRNPSLSEVTNDPHTQQSSQLSEAMDCCESSEAPSSICKGAFAKEGLVLAASSSVLTTSRRPVDESADAKRERKRAVKEARAERRAEKKANKLAFAEEARRRSQASINSGGGGKKIKCVPIA</sequence>
<comment type="similarity">
    <text evidence="1">Belongs to the LTV1 family.</text>
</comment>
<feature type="region of interest" description="Disordered" evidence="3">
    <location>
        <begin position="358"/>
        <end position="393"/>
    </location>
</feature>
<dbReference type="OrthoDB" id="5852896at2759"/>
<reference evidence="4 5" key="1">
    <citation type="submission" date="2018-11" db="EMBL/GenBank/DDBJ databases">
        <authorList>
            <consortium name="Pathogen Informatics"/>
        </authorList>
    </citation>
    <scope>NUCLEOTIDE SEQUENCE [LARGE SCALE GENOMIC DNA]</scope>
</reference>
<dbReference type="GO" id="GO:0042274">
    <property type="term" value="P:ribosomal small subunit biogenesis"/>
    <property type="evidence" value="ECO:0007669"/>
    <property type="project" value="InterPro"/>
</dbReference>
<feature type="compositionally biased region" description="Basic residues" evidence="3">
    <location>
        <begin position="360"/>
        <end position="369"/>
    </location>
</feature>